<evidence type="ECO:0000256" key="5">
    <source>
        <dbReference type="ARBA" id="ARBA00022692"/>
    </source>
</evidence>
<dbReference type="InterPro" id="IPR000060">
    <property type="entry name" value="BCCT_transptr"/>
</dbReference>
<feature type="transmembrane region" description="Helical" evidence="8">
    <location>
        <begin position="54"/>
        <end position="73"/>
    </location>
</feature>
<sequence>MYIELMSLSRLRKAVFIPSFAIVAFAAVYSLVQPSAFVATMQKLNAIILNTFDWLFSSAALFFLLIVVVLYFSPAGRVRVGGSKAKPQLTKFRWFAITLSTTIASGILFWGPMEPLYHYHQPPPGLHITPATPEAADFAMSTMFMHWSFIPYGIYTLAAVAFAIGYYNLKGPFGLSSLLRPLAGVKADKLGNILNVLALFALVAGMAASLGAGILVLSGGVTQLTSIRSSPLLFGVITILVVLAFTISATSGLQKGIRILSTWNVRIFILIAGAMLLLGPTTEILRLTGRGVSEFITTFPERSMIGFSSENREWAGDWTIFYWANWLAWTPITAVFLGRISQGRTIREVIRFNLLYPSLFGILWMGIFSGSALVSASGSDTLWNILDSGGNAGEIIFALFELLPIAQVLSVIYLITSFLSYVTAADSNTSAMSGISSTGISPQNQEPPKWIQVTWGALIGIIAWVMISFGGGEDATGLDGIRMLSNLGGLPSLFTMIAVSIGIVFFIIRNKKRATE</sequence>
<evidence type="ECO:0000313" key="9">
    <source>
        <dbReference type="EMBL" id="KAB2807027.1"/>
    </source>
</evidence>
<dbReference type="AlphaFoldDB" id="A0A6N6RKH4"/>
<feature type="transmembrane region" description="Helical" evidence="8">
    <location>
        <begin position="489"/>
        <end position="508"/>
    </location>
</feature>
<protein>
    <submittedName>
        <fullName evidence="9">BCCT family transporter</fullName>
    </submittedName>
</protein>
<feature type="transmembrane region" description="Helical" evidence="8">
    <location>
        <begin position="450"/>
        <end position="469"/>
    </location>
</feature>
<feature type="transmembrane region" description="Helical" evidence="8">
    <location>
        <begin position="352"/>
        <end position="375"/>
    </location>
</feature>
<keyword evidence="7 8" id="KW-0472">Membrane</keyword>
<dbReference type="Proteomes" id="UP000468650">
    <property type="component" value="Unassembled WGS sequence"/>
</dbReference>
<comment type="caution">
    <text evidence="9">The sequence shown here is derived from an EMBL/GenBank/DDBJ whole genome shotgun (WGS) entry which is preliminary data.</text>
</comment>
<feature type="transmembrane region" description="Helical" evidence="8">
    <location>
        <begin position="94"/>
        <end position="113"/>
    </location>
</feature>
<keyword evidence="4" id="KW-1003">Cell membrane</keyword>
<comment type="subcellular location">
    <subcellularLocation>
        <location evidence="1">Cell membrane</location>
        <topology evidence="1">Multi-pass membrane protein</topology>
    </subcellularLocation>
</comment>
<keyword evidence="5 8" id="KW-0812">Transmembrane</keyword>
<dbReference type="GO" id="GO:0005886">
    <property type="term" value="C:plasma membrane"/>
    <property type="evidence" value="ECO:0007669"/>
    <property type="project" value="UniProtKB-SubCell"/>
</dbReference>
<keyword evidence="3" id="KW-0813">Transport</keyword>
<evidence type="ECO:0000256" key="3">
    <source>
        <dbReference type="ARBA" id="ARBA00022448"/>
    </source>
</evidence>
<accession>A0A6N6RKH4</accession>
<evidence type="ECO:0000256" key="7">
    <source>
        <dbReference type="ARBA" id="ARBA00023136"/>
    </source>
</evidence>
<feature type="transmembrane region" description="Helical" evidence="8">
    <location>
        <begin position="395"/>
        <end position="422"/>
    </location>
</feature>
<dbReference type="PANTHER" id="PTHR30047:SF7">
    <property type="entry name" value="HIGH-AFFINITY CHOLINE TRANSPORT PROTEIN"/>
    <property type="match status" value="1"/>
</dbReference>
<proteinExistence type="inferred from homology"/>
<feature type="transmembrane region" description="Helical" evidence="8">
    <location>
        <begin position="320"/>
        <end position="340"/>
    </location>
</feature>
<keyword evidence="10" id="KW-1185">Reference proteome</keyword>
<keyword evidence="6 8" id="KW-1133">Transmembrane helix</keyword>
<evidence type="ECO:0000256" key="8">
    <source>
        <dbReference type="SAM" id="Phobius"/>
    </source>
</evidence>
<comment type="similarity">
    <text evidence="2">Belongs to the BCCT transporter (TC 2.A.15) family.</text>
</comment>
<feature type="transmembrane region" description="Helical" evidence="8">
    <location>
        <begin position="190"/>
        <end position="217"/>
    </location>
</feature>
<evidence type="ECO:0000313" key="10">
    <source>
        <dbReference type="Proteomes" id="UP000468650"/>
    </source>
</evidence>
<feature type="transmembrane region" description="Helical" evidence="8">
    <location>
        <begin position="149"/>
        <end position="169"/>
    </location>
</feature>
<organism evidence="9 10">
    <name type="scientific">Phaeocystidibacter luteus</name>
    <dbReference type="NCBI Taxonomy" id="911197"/>
    <lineage>
        <taxon>Bacteria</taxon>
        <taxon>Pseudomonadati</taxon>
        <taxon>Bacteroidota</taxon>
        <taxon>Flavobacteriia</taxon>
        <taxon>Flavobacteriales</taxon>
        <taxon>Phaeocystidibacteraceae</taxon>
        <taxon>Phaeocystidibacter</taxon>
    </lineage>
</organism>
<evidence type="ECO:0000256" key="2">
    <source>
        <dbReference type="ARBA" id="ARBA00005658"/>
    </source>
</evidence>
<dbReference type="EMBL" id="WBVO01000012">
    <property type="protein sequence ID" value="KAB2807027.1"/>
    <property type="molecule type" value="Genomic_DNA"/>
</dbReference>
<dbReference type="PANTHER" id="PTHR30047">
    <property type="entry name" value="HIGH-AFFINITY CHOLINE TRANSPORT PROTEIN-RELATED"/>
    <property type="match status" value="1"/>
</dbReference>
<name>A0A6N6RKH4_9FLAO</name>
<evidence type="ECO:0000256" key="4">
    <source>
        <dbReference type="ARBA" id="ARBA00022475"/>
    </source>
</evidence>
<evidence type="ECO:0000256" key="6">
    <source>
        <dbReference type="ARBA" id="ARBA00022989"/>
    </source>
</evidence>
<dbReference type="GO" id="GO:0022857">
    <property type="term" value="F:transmembrane transporter activity"/>
    <property type="evidence" value="ECO:0007669"/>
    <property type="project" value="InterPro"/>
</dbReference>
<gene>
    <name evidence="9" type="ORF">F8C67_12585</name>
</gene>
<evidence type="ECO:0000256" key="1">
    <source>
        <dbReference type="ARBA" id="ARBA00004651"/>
    </source>
</evidence>
<feature type="transmembrane region" description="Helical" evidence="8">
    <location>
        <begin position="232"/>
        <end position="253"/>
    </location>
</feature>
<dbReference type="Pfam" id="PF02028">
    <property type="entry name" value="BCCT"/>
    <property type="match status" value="1"/>
</dbReference>
<reference evidence="9 10" key="1">
    <citation type="submission" date="2019-09" db="EMBL/GenBank/DDBJ databases">
        <title>Genomes of family Cryomorphaceae.</title>
        <authorList>
            <person name="Bowman J.P."/>
        </authorList>
    </citation>
    <scope>NUCLEOTIDE SEQUENCE [LARGE SCALE GENOMIC DNA]</scope>
    <source>
        <strain evidence="9 10">LMG 25704</strain>
    </source>
</reference>
<feature type="transmembrane region" description="Helical" evidence="8">
    <location>
        <begin position="265"/>
        <end position="285"/>
    </location>
</feature>
<dbReference type="OrthoDB" id="9775735at2"/>